<dbReference type="EMBL" id="VLTN01000019">
    <property type="protein sequence ID" value="KAA0152733.1"/>
    <property type="molecule type" value="Genomic_DNA"/>
</dbReference>
<dbReference type="PANTHER" id="PTHR14017:SF1">
    <property type="entry name" value="LD02225P"/>
    <property type="match status" value="1"/>
</dbReference>
<dbReference type="GO" id="GO:0010468">
    <property type="term" value="P:regulation of gene expression"/>
    <property type="evidence" value="ECO:0007669"/>
    <property type="project" value="TreeGrafter"/>
</dbReference>
<protein>
    <recommendedName>
        <fullName evidence="4">JmjC domain-containing protein</fullName>
    </recommendedName>
</protein>
<comment type="subcellular location">
    <subcellularLocation>
        <location evidence="1">Nucleus</location>
    </subcellularLocation>
</comment>
<dbReference type="AlphaFoldDB" id="A0A5A8DK70"/>
<organism evidence="6 8">
    <name type="scientific">Cafeteria roenbergensis</name>
    <name type="common">Marine flagellate</name>
    <dbReference type="NCBI Taxonomy" id="33653"/>
    <lineage>
        <taxon>Eukaryota</taxon>
        <taxon>Sar</taxon>
        <taxon>Stramenopiles</taxon>
        <taxon>Bigyra</taxon>
        <taxon>Opalozoa</taxon>
        <taxon>Bicosoecida</taxon>
        <taxon>Cafeteriaceae</taxon>
        <taxon>Cafeteria</taxon>
    </lineage>
</organism>
<dbReference type="Proteomes" id="UP000323011">
    <property type="component" value="Unassembled WGS sequence"/>
</dbReference>
<feature type="compositionally biased region" description="Acidic residues" evidence="3">
    <location>
        <begin position="227"/>
        <end position="240"/>
    </location>
</feature>
<name>A0A5A8DK70_CAFRO</name>
<dbReference type="Gene3D" id="2.60.120.650">
    <property type="entry name" value="Cupin"/>
    <property type="match status" value="1"/>
</dbReference>
<feature type="domain" description="JmjC" evidence="4">
    <location>
        <begin position="1"/>
        <end position="133"/>
    </location>
</feature>
<dbReference type="InterPro" id="IPR003347">
    <property type="entry name" value="JmjC_dom"/>
</dbReference>
<keyword evidence="7" id="KW-1185">Reference proteome</keyword>
<reference evidence="7 8" key="1">
    <citation type="submission" date="2019-07" db="EMBL/GenBank/DDBJ databases">
        <title>Genomes of Cafeteria roenbergensis.</title>
        <authorList>
            <person name="Fischer M.G."/>
            <person name="Hackl T."/>
            <person name="Roman M."/>
        </authorList>
    </citation>
    <scope>NUCLEOTIDE SEQUENCE [LARGE SCALE GENOMIC DNA]</scope>
    <source>
        <strain evidence="5 7">BVI</strain>
        <strain evidence="6 8">Cflag</strain>
    </source>
</reference>
<evidence type="ECO:0000256" key="2">
    <source>
        <dbReference type="ARBA" id="ARBA00023242"/>
    </source>
</evidence>
<sequence length="493" mass="51968">MTTPQLYLKAPGSWTGAHQENLCAASVNISHGPGVSEWAAIPGRAVSRLREAALRDFGFDIWSSEGRYFPPLAWLEEAGIPYTFFRQEPGDMVVLQGDAVHFVSSLGHATHSSWNILTERQLPMAVARTAANVASKQPLVVPLVNLARRWLSSRSDGAAAPVGSLQQADRKPLPIEAASAEVKPQVSHSLLSSVAADASRAGAAQGAPASGGHGAGGDVGGDVGGGGDDDDDDDGLDEDLGLLPTRALPPASVSPVLELLRGGAEEALFDLQPPVLGARASPEPSPAAAASVPIRLAGAIVRGAEHRDVAVARTLAAIPGVAVEAISSERADQVYRCDNLECMAETVFAFASCLVPVLTRRRDKERAKRERSAAAAAKLGADVAPGQWTSGANVDFERSQSRRRWASMKAATESLAPKDRAGRMFRRARDRRATRAPNGVVRPRIMCVTCALTQHVRCGSAVRLYLRHDIAESVGAKPPCDAEPLPSDGGRAQ</sequence>
<evidence type="ECO:0000259" key="4">
    <source>
        <dbReference type="PROSITE" id="PS51184"/>
    </source>
</evidence>
<evidence type="ECO:0000313" key="8">
    <source>
        <dbReference type="Proteomes" id="UP000325113"/>
    </source>
</evidence>
<proteinExistence type="predicted"/>
<gene>
    <name evidence="5" type="ORF">FNF29_03622</name>
    <name evidence="6" type="ORF">FNF31_01763</name>
</gene>
<comment type="caution">
    <text evidence="6">The sequence shown here is derived from an EMBL/GenBank/DDBJ whole genome shotgun (WGS) entry which is preliminary data.</text>
</comment>
<accession>A0A5A8DK70</accession>
<dbReference type="Proteomes" id="UP000325113">
    <property type="component" value="Unassembled WGS sequence"/>
</dbReference>
<dbReference type="PROSITE" id="PS51184">
    <property type="entry name" value="JMJC"/>
    <property type="match status" value="1"/>
</dbReference>
<dbReference type="EMBL" id="VLTM01000011">
    <property type="protein sequence ID" value="KAA0165786.1"/>
    <property type="molecule type" value="Genomic_DNA"/>
</dbReference>
<evidence type="ECO:0000256" key="1">
    <source>
        <dbReference type="ARBA" id="ARBA00004123"/>
    </source>
</evidence>
<evidence type="ECO:0000313" key="5">
    <source>
        <dbReference type="EMBL" id="KAA0152733.1"/>
    </source>
</evidence>
<dbReference type="SMART" id="SM00558">
    <property type="entry name" value="JmjC"/>
    <property type="match status" value="1"/>
</dbReference>
<evidence type="ECO:0000256" key="3">
    <source>
        <dbReference type="SAM" id="MobiDB-lite"/>
    </source>
</evidence>
<dbReference type="GO" id="GO:0005634">
    <property type="term" value="C:nucleus"/>
    <property type="evidence" value="ECO:0007669"/>
    <property type="project" value="UniProtKB-SubCell"/>
</dbReference>
<dbReference type="SUPFAM" id="SSF51197">
    <property type="entry name" value="Clavaminate synthase-like"/>
    <property type="match status" value="1"/>
</dbReference>
<evidence type="ECO:0000313" key="7">
    <source>
        <dbReference type="Proteomes" id="UP000323011"/>
    </source>
</evidence>
<evidence type="ECO:0000313" key="6">
    <source>
        <dbReference type="EMBL" id="KAA0165786.1"/>
    </source>
</evidence>
<feature type="region of interest" description="Disordered" evidence="3">
    <location>
        <begin position="202"/>
        <end position="247"/>
    </location>
</feature>
<dbReference type="PANTHER" id="PTHR14017">
    <property type="entry name" value="LYSINE-SPECIFIC DEMETHYLASE"/>
    <property type="match status" value="1"/>
</dbReference>
<dbReference type="Pfam" id="PF02373">
    <property type="entry name" value="JmjC"/>
    <property type="match status" value="1"/>
</dbReference>
<keyword evidence="2" id="KW-0539">Nucleus</keyword>
<dbReference type="GO" id="GO:0031490">
    <property type="term" value="F:chromatin DNA binding"/>
    <property type="evidence" value="ECO:0007669"/>
    <property type="project" value="TreeGrafter"/>
</dbReference>
<dbReference type="GO" id="GO:0000978">
    <property type="term" value="F:RNA polymerase II cis-regulatory region sequence-specific DNA binding"/>
    <property type="evidence" value="ECO:0007669"/>
    <property type="project" value="TreeGrafter"/>
</dbReference>
<dbReference type="InterPro" id="IPR051630">
    <property type="entry name" value="Corepressor-Demethylase"/>
</dbReference>
<feature type="compositionally biased region" description="Gly residues" evidence="3">
    <location>
        <begin position="209"/>
        <end position="226"/>
    </location>
</feature>